<protein>
    <recommendedName>
        <fullName evidence="3">Nephrocystin 3-like N-terminal domain-containing protein</fullName>
    </recommendedName>
</protein>
<proteinExistence type="predicted"/>
<evidence type="ECO:0000259" key="3">
    <source>
        <dbReference type="Pfam" id="PF24883"/>
    </source>
</evidence>
<reference evidence="4" key="2">
    <citation type="submission" date="2023-05" db="EMBL/GenBank/DDBJ databases">
        <authorList>
            <consortium name="Lawrence Berkeley National Laboratory"/>
            <person name="Steindorff A."/>
            <person name="Hensen N."/>
            <person name="Bonometti L."/>
            <person name="Westerberg I."/>
            <person name="Brannstrom I.O."/>
            <person name="Guillou S."/>
            <person name="Cros-Aarteil S."/>
            <person name="Calhoun S."/>
            <person name="Haridas S."/>
            <person name="Kuo A."/>
            <person name="Mondo S."/>
            <person name="Pangilinan J."/>
            <person name="Riley R."/>
            <person name="Labutti K."/>
            <person name="Andreopoulos B."/>
            <person name="Lipzen A."/>
            <person name="Chen C."/>
            <person name="Yanf M."/>
            <person name="Daum C."/>
            <person name="Ng V."/>
            <person name="Clum A."/>
            <person name="Ohm R."/>
            <person name="Martin F."/>
            <person name="Silar P."/>
            <person name="Natvig D."/>
            <person name="Lalanne C."/>
            <person name="Gautier V."/>
            <person name="Ament-Velasquez S.L."/>
            <person name="Kruys A."/>
            <person name="Hutchinson M.I."/>
            <person name="Powell A.J."/>
            <person name="Barry K."/>
            <person name="Miller A.N."/>
            <person name="Grigoriev I.V."/>
            <person name="Debuchy R."/>
            <person name="Gladieux P."/>
            <person name="Thoren M.H."/>
            <person name="Johannesson H."/>
        </authorList>
    </citation>
    <scope>NUCLEOTIDE SEQUENCE</scope>
    <source>
        <strain evidence="4">PSN243</strain>
    </source>
</reference>
<dbReference type="Gene3D" id="3.40.50.1820">
    <property type="entry name" value="alpha/beta hydrolase"/>
    <property type="match status" value="1"/>
</dbReference>
<dbReference type="InterPro" id="IPR056884">
    <property type="entry name" value="NPHP3-like_N"/>
</dbReference>
<dbReference type="PANTHER" id="PTHR10039">
    <property type="entry name" value="AMELOGENIN"/>
    <property type="match status" value="1"/>
</dbReference>
<feature type="region of interest" description="Disordered" evidence="2">
    <location>
        <begin position="975"/>
        <end position="1000"/>
    </location>
</feature>
<keyword evidence="1" id="KW-0677">Repeat</keyword>
<evidence type="ECO:0000256" key="1">
    <source>
        <dbReference type="ARBA" id="ARBA00022737"/>
    </source>
</evidence>
<dbReference type="Gene3D" id="3.40.50.300">
    <property type="entry name" value="P-loop containing nucleotide triphosphate hydrolases"/>
    <property type="match status" value="1"/>
</dbReference>
<gene>
    <name evidence="4" type="ORF">QBC34DRAFT_108469</name>
</gene>
<evidence type="ECO:0000256" key="2">
    <source>
        <dbReference type="SAM" id="MobiDB-lite"/>
    </source>
</evidence>
<name>A0AAV9H286_9PEZI</name>
<sequence length="1114" mass="124458">MNELPADTGITVVYKPANPIADIIFVHGLQGHPYRTWTAGSTRSSRSPRLATPLASETSQEYKQSKRHRYPWNFFRRTTRARPQAANSNCREPGINPNPTDDHLGQHPSNACVFWPADLLPVVCPRARVLVYGYDTKVTNYMTSSTNKNSIYSHSKDLLYALSRDISPGRPLVFVAHSLGGIVVKEMLSRSSSSPRGELKDIVKATSAVMFLGTPHRGSPEFAGTGDWARSLLSSVRVETTPAMLHALGLKTTDLERAQEAFSAIWHQYGFRVKTFQEGLGLTGINLGLLGRKVVPDYSSSLGDEREHAETIQANHREMCRFTGEDDPGFRKVSGELRSIYASVRNGRTRDPLASLGQPRTVSSSVRQAAAPAVREDGMDPAPSQRSASNSDFGQATHSINSTDLQDHIVKGLAEGEQAYLRSLRFPNMNRKRRNIKPPTENTCQWLFESKFYRDWFAGKNREWPGGMLRLKGKPGSGKSVLMKAAYRQILREHRGSSRHCVAGYFFNEGGSDLEHSRAGALRTLLYQLLLQDRGYLSMLTRSSARVQSPDKIDWTVSALESTLRGFLLRSQPLRKKQETFIFIDGIDECGYPSDMHALSYFWRLLTRTAQKSGINLNVFLSCRYLHATHLEGCPEIYVDCQNKGDIAAYVEEKFKLGIATQEPKWSQLLDAIVEKCSGVFLWAVLVVDGLIEKWEQGEGLQVLINHLDQLPAQLSDLFHKLFGAIPQSSNDFIWRMFSWAALSARPLRLHEWHHVLAFTRQPAPRSLREWQESNDFTETDAQLERRVRSLSRGLLEVTSTALEPFDDDSGDSASAFAGAGSFLLHHGETRVIQLIHGSVCQFFLTRFSPLGTPVGSPADWTPALLNERSGSGHVAIMQTCLDYLHISELDALVSARRQAALRKVNRPGTRSIQTRQSEVGNLLVMEEKPPEWSGVERSIVTAESTSSPPPPHFDNGGIDISAWISGLYGDAHDSTNSLQDSRDIHPSSSDPASTSPPSVVSQVLGAYPALLSYVVDELFAHARLARQFGADLRPTFARIATTETWARWLALSEEESQDITFSDYLARKEFYEPGILPEYIPTEKPDKDPVGLEFENMTRVEEYLNSLYETAER</sequence>
<dbReference type="Proteomes" id="UP001321760">
    <property type="component" value="Unassembled WGS sequence"/>
</dbReference>
<dbReference type="InterPro" id="IPR027417">
    <property type="entry name" value="P-loop_NTPase"/>
</dbReference>
<dbReference type="EMBL" id="MU865915">
    <property type="protein sequence ID" value="KAK4455149.1"/>
    <property type="molecule type" value="Genomic_DNA"/>
</dbReference>
<feature type="compositionally biased region" description="Polar residues" evidence="2">
    <location>
        <begin position="358"/>
        <end position="367"/>
    </location>
</feature>
<feature type="compositionally biased region" description="Polar residues" evidence="2">
    <location>
        <begin position="38"/>
        <end position="47"/>
    </location>
</feature>
<dbReference type="SUPFAM" id="SSF53474">
    <property type="entry name" value="alpha/beta-Hydrolases"/>
    <property type="match status" value="1"/>
</dbReference>
<dbReference type="AlphaFoldDB" id="A0AAV9H286"/>
<evidence type="ECO:0000313" key="5">
    <source>
        <dbReference type="Proteomes" id="UP001321760"/>
    </source>
</evidence>
<feature type="region of interest" description="Disordered" evidence="2">
    <location>
        <begin position="349"/>
        <end position="398"/>
    </location>
</feature>
<feature type="region of interest" description="Disordered" evidence="2">
    <location>
        <begin position="937"/>
        <end position="956"/>
    </location>
</feature>
<feature type="region of interest" description="Disordered" evidence="2">
    <location>
        <begin position="37"/>
        <end position="62"/>
    </location>
</feature>
<evidence type="ECO:0000313" key="4">
    <source>
        <dbReference type="EMBL" id="KAK4455149.1"/>
    </source>
</evidence>
<dbReference type="Pfam" id="PF24883">
    <property type="entry name" value="NPHP3_N"/>
    <property type="match status" value="1"/>
</dbReference>
<feature type="compositionally biased region" description="Low complexity" evidence="2">
    <location>
        <begin position="987"/>
        <end position="1000"/>
    </location>
</feature>
<keyword evidence="5" id="KW-1185">Reference proteome</keyword>
<dbReference type="SUPFAM" id="SSF52540">
    <property type="entry name" value="P-loop containing nucleoside triphosphate hydrolases"/>
    <property type="match status" value="1"/>
</dbReference>
<accession>A0AAV9H286</accession>
<organism evidence="4 5">
    <name type="scientific">Podospora aff. communis PSN243</name>
    <dbReference type="NCBI Taxonomy" id="3040156"/>
    <lineage>
        <taxon>Eukaryota</taxon>
        <taxon>Fungi</taxon>
        <taxon>Dikarya</taxon>
        <taxon>Ascomycota</taxon>
        <taxon>Pezizomycotina</taxon>
        <taxon>Sordariomycetes</taxon>
        <taxon>Sordariomycetidae</taxon>
        <taxon>Sordariales</taxon>
        <taxon>Podosporaceae</taxon>
        <taxon>Podospora</taxon>
    </lineage>
</organism>
<comment type="caution">
    <text evidence="4">The sequence shown here is derived from an EMBL/GenBank/DDBJ whole genome shotgun (WGS) entry which is preliminary data.</text>
</comment>
<feature type="domain" description="Nephrocystin 3-like N-terminal" evidence="3">
    <location>
        <begin position="442"/>
        <end position="624"/>
    </location>
</feature>
<dbReference type="PANTHER" id="PTHR10039:SF5">
    <property type="entry name" value="NACHT DOMAIN-CONTAINING PROTEIN"/>
    <property type="match status" value="1"/>
</dbReference>
<feature type="compositionally biased region" description="Polar residues" evidence="2">
    <location>
        <begin position="384"/>
        <end position="398"/>
    </location>
</feature>
<dbReference type="InterPro" id="IPR029058">
    <property type="entry name" value="AB_hydrolase_fold"/>
</dbReference>
<reference evidence="4" key="1">
    <citation type="journal article" date="2023" name="Mol. Phylogenet. Evol.">
        <title>Genome-scale phylogeny and comparative genomics of the fungal order Sordariales.</title>
        <authorList>
            <person name="Hensen N."/>
            <person name="Bonometti L."/>
            <person name="Westerberg I."/>
            <person name="Brannstrom I.O."/>
            <person name="Guillou S."/>
            <person name="Cros-Aarteil S."/>
            <person name="Calhoun S."/>
            <person name="Haridas S."/>
            <person name="Kuo A."/>
            <person name="Mondo S."/>
            <person name="Pangilinan J."/>
            <person name="Riley R."/>
            <person name="LaButti K."/>
            <person name="Andreopoulos B."/>
            <person name="Lipzen A."/>
            <person name="Chen C."/>
            <person name="Yan M."/>
            <person name="Daum C."/>
            <person name="Ng V."/>
            <person name="Clum A."/>
            <person name="Steindorff A."/>
            <person name="Ohm R.A."/>
            <person name="Martin F."/>
            <person name="Silar P."/>
            <person name="Natvig D.O."/>
            <person name="Lalanne C."/>
            <person name="Gautier V."/>
            <person name="Ament-Velasquez S.L."/>
            <person name="Kruys A."/>
            <person name="Hutchinson M.I."/>
            <person name="Powell A.J."/>
            <person name="Barry K."/>
            <person name="Miller A.N."/>
            <person name="Grigoriev I.V."/>
            <person name="Debuchy R."/>
            <person name="Gladieux P."/>
            <person name="Hiltunen Thoren M."/>
            <person name="Johannesson H."/>
        </authorList>
    </citation>
    <scope>NUCLEOTIDE SEQUENCE</scope>
    <source>
        <strain evidence="4">PSN243</strain>
    </source>
</reference>